<evidence type="ECO:0000313" key="7">
    <source>
        <dbReference type="EMBL" id="GFH62705.1"/>
    </source>
</evidence>
<accession>A0A6L2R5B0</accession>
<keyword evidence="3" id="KW-0677">Repeat</keyword>
<reference evidence="7 8" key="1">
    <citation type="journal article" date="2020" name="ISME J.">
        <title>Parallel Reductive Genome Evolution in Desulfovibrio Ectosymbionts Independently Acquired by Trichonympha Protists in the Termite Gut.</title>
        <authorList>
            <person name="Takeuchi M."/>
            <person name="Kuwahara H."/>
            <person name="Murakami T."/>
            <person name="Takahashi K."/>
            <person name="Kajitani R."/>
            <person name="Toyoda A."/>
            <person name="Itoh T."/>
            <person name="Ohkuma M."/>
            <person name="Hongoh Y."/>
        </authorList>
    </citation>
    <scope>NUCLEOTIDE SEQUENCE [LARGE SCALE GENOMIC DNA]</scope>
    <source>
        <strain evidence="7">ZnDsv-02</strain>
    </source>
</reference>
<dbReference type="Gene3D" id="1.10.1060.10">
    <property type="entry name" value="Alpha-helical ferredoxin"/>
    <property type="match status" value="1"/>
</dbReference>
<keyword evidence="4" id="KW-0408">Iron</keyword>
<dbReference type="InterPro" id="IPR004017">
    <property type="entry name" value="Cys_rich_dom"/>
</dbReference>
<evidence type="ECO:0000256" key="4">
    <source>
        <dbReference type="ARBA" id="ARBA00023004"/>
    </source>
</evidence>
<name>A0A6L2R5B0_9BACT</name>
<dbReference type="PANTHER" id="PTHR32479:SF19">
    <property type="entry name" value="ANAEROBIC GLYCEROL-3-PHOSPHATE DEHYDROGENASE SUBUNIT C"/>
    <property type="match status" value="1"/>
</dbReference>
<dbReference type="PROSITE" id="PS00198">
    <property type="entry name" value="4FE4S_FER_1"/>
    <property type="match status" value="2"/>
</dbReference>
<dbReference type="PANTHER" id="PTHR32479">
    <property type="entry name" value="GLYCOLATE OXIDASE IRON-SULFUR SUBUNIT"/>
    <property type="match status" value="1"/>
</dbReference>
<organism evidence="7 8">
    <name type="scientific">Candidatus Desulfovibrio kirbyi</name>
    <dbReference type="NCBI Taxonomy" id="2696086"/>
    <lineage>
        <taxon>Bacteria</taxon>
        <taxon>Pseudomonadati</taxon>
        <taxon>Thermodesulfobacteriota</taxon>
        <taxon>Desulfovibrionia</taxon>
        <taxon>Desulfovibrionales</taxon>
        <taxon>Desulfovibrionaceae</taxon>
        <taxon>Desulfovibrio</taxon>
    </lineage>
</organism>
<dbReference type="Pfam" id="PF13183">
    <property type="entry name" value="Fer4_8"/>
    <property type="match status" value="1"/>
</dbReference>
<dbReference type="GO" id="GO:0051539">
    <property type="term" value="F:4 iron, 4 sulfur cluster binding"/>
    <property type="evidence" value="ECO:0007669"/>
    <property type="project" value="UniProtKB-KW"/>
</dbReference>
<evidence type="ECO:0000256" key="2">
    <source>
        <dbReference type="ARBA" id="ARBA00022723"/>
    </source>
</evidence>
<keyword evidence="1" id="KW-0004">4Fe-4S</keyword>
<keyword evidence="2" id="KW-0479">Metal-binding</keyword>
<evidence type="ECO:0000313" key="8">
    <source>
        <dbReference type="Proteomes" id="UP000505077"/>
    </source>
</evidence>
<dbReference type="InterPro" id="IPR017900">
    <property type="entry name" value="4Fe4S_Fe_S_CS"/>
</dbReference>
<evidence type="ECO:0000259" key="6">
    <source>
        <dbReference type="PROSITE" id="PS51379"/>
    </source>
</evidence>
<evidence type="ECO:0000256" key="5">
    <source>
        <dbReference type="ARBA" id="ARBA00023014"/>
    </source>
</evidence>
<gene>
    <name evidence="7" type="primary">glpC</name>
    <name evidence="7" type="ORF">ZNDK_0476</name>
</gene>
<dbReference type="InterPro" id="IPR017896">
    <property type="entry name" value="4Fe4S_Fe-S-bd"/>
</dbReference>
<evidence type="ECO:0000256" key="1">
    <source>
        <dbReference type="ARBA" id="ARBA00022485"/>
    </source>
</evidence>
<dbReference type="NCBIfam" id="NF008369">
    <property type="entry name" value="PRK11168.1"/>
    <property type="match status" value="1"/>
</dbReference>
<sequence length="404" mass="43588">MNVRIPQPDRCIACATCVAVCPVAQNCPDFPGPRMMGPARQRFRLMGMGEDEASHYCANCKNCDIACPGDVPVSAFIMRAKAEICKKNFPKLRDWILAHGEVLAHCLRFIPAVFKNFGMTFAPARLLLDAIGIARKASLPNFAPQAFRARLARLAQPNLSRAVVFFPGCFVDTYEPESGLDIVAVLNRAGYKVIVPGTTDDSGAFVCCGLPMVANGFWQDARDNARRNLKTLAAWAAKGMPILTACPSCALMIGKDYAEYFPALIAPGQSSSLVDVCDFLIGCVERGELALPAAPQKVETVFYHAPCHSRALGIGLPGLDLLREIPGIQAEYADSGCCGISGSYGFKKDKYPIAMRVGAPLFEAMRQSGATLCASECGTCRVQMRHGGGKQTVHPVSVLRRYLG</sequence>
<dbReference type="EMBL" id="BLLL01000004">
    <property type="protein sequence ID" value="GFH62705.1"/>
    <property type="molecule type" value="Genomic_DNA"/>
</dbReference>
<keyword evidence="5" id="KW-0411">Iron-sulfur</keyword>
<dbReference type="Pfam" id="PF02754">
    <property type="entry name" value="CCG"/>
    <property type="match status" value="2"/>
</dbReference>
<dbReference type="PROSITE" id="PS51379">
    <property type="entry name" value="4FE4S_FER_2"/>
    <property type="match status" value="1"/>
</dbReference>
<proteinExistence type="predicted"/>
<feature type="domain" description="4Fe-4S ferredoxin-type" evidence="6">
    <location>
        <begin position="1"/>
        <end position="33"/>
    </location>
</feature>
<dbReference type="AlphaFoldDB" id="A0A6L2R5B0"/>
<dbReference type="GO" id="GO:0046872">
    <property type="term" value="F:metal ion binding"/>
    <property type="evidence" value="ECO:0007669"/>
    <property type="project" value="UniProtKB-KW"/>
</dbReference>
<protein>
    <submittedName>
        <fullName evidence="7">Anaerobic glycerol-3-phosphate dehydrogenase subunit C</fullName>
    </submittedName>
</protein>
<dbReference type="InterPro" id="IPR009051">
    <property type="entry name" value="Helical_ferredxn"/>
</dbReference>
<dbReference type="GO" id="GO:0016491">
    <property type="term" value="F:oxidoreductase activity"/>
    <property type="evidence" value="ECO:0007669"/>
    <property type="project" value="UniProtKB-ARBA"/>
</dbReference>
<comment type="caution">
    <text evidence="7">The sequence shown here is derived from an EMBL/GenBank/DDBJ whole genome shotgun (WGS) entry which is preliminary data.</text>
</comment>
<dbReference type="Proteomes" id="UP000505077">
    <property type="component" value="Unassembled WGS sequence"/>
</dbReference>
<dbReference type="SUPFAM" id="SSF46548">
    <property type="entry name" value="alpha-helical ferredoxin"/>
    <property type="match status" value="1"/>
</dbReference>
<evidence type="ECO:0000256" key="3">
    <source>
        <dbReference type="ARBA" id="ARBA00022737"/>
    </source>
</evidence>